<proteinExistence type="predicted"/>
<dbReference type="Proteomes" id="UP000190890">
    <property type="component" value="Unassembled WGS sequence"/>
</dbReference>
<keyword evidence="5" id="KW-1185">Reference proteome</keyword>
<dbReference type="GO" id="GO:0009411">
    <property type="term" value="P:response to UV"/>
    <property type="evidence" value="ECO:0007669"/>
    <property type="project" value="InterPro"/>
</dbReference>
<evidence type="ECO:0000313" key="5">
    <source>
        <dbReference type="Proteomes" id="UP000190890"/>
    </source>
</evidence>
<evidence type="ECO:0000313" key="4">
    <source>
        <dbReference type="EMBL" id="OOM76854.1"/>
    </source>
</evidence>
<evidence type="ECO:0000256" key="1">
    <source>
        <dbReference type="ARBA" id="ARBA00022763"/>
    </source>
</evidence>
<name>A0A1S8TGT7_9CLOT</name>
<dbReference type="Pfam" id="PF03851">
    <property type="entry name" value="UvdE"/>
    <property type="match status" value="1"/>
</dbReference>
<dbReference type="GO" id="GO:0016787">
    <property type="term" value="F:hydrolase activity"/>
    <property type="evidence" value="ECO:0007669"/>
    <property type="project" value="UniProtKB-KW"/>
</dbReference>
<dbReference type="GO" id="GO:0004519">
    <property type="term" value="F:endonuclease activity"/>
    <property type="evidence" value="ECO:0007669"/>
    <property type="project" value="UniProtKB-KW"/>
</dbReference>
<comment type="caution">
    <text evidence="4">The sequence shown here is derived from an EMBL/GenBank/DDBJ whole genome shotgun (WGS) entry which is preliminary data.</text>
</comment>
<dbReference type="PANTHER" id="PTHR31290:SF5">
    <property type="entry name" value="UV-DAMAGE ENDONUCLEASE"/>
    <property type="match status" value="1"/>
</dbReference>
<dbReference type="Pfam" id="PF08349">
    <property type="entry name" value="DUF1722"/>
    <property type="match status" value="1"/>
</dbReference>
<keyword evidence="4" id="KW-0255">Endonuclease</keyword>
<dbReference type="EC" id="3.-.-.-" evidence="4"/>
<reference evidence="4 5" key="1">
    <citation type="submission" date="2016-05" db="EMBL/GenBank/DDBJ databases">
        <title>Microbial solvent formation.</title>
        <authorList>
            <person name="Poehlein A."/>
            <person name="Montoya Solano J.D."/>
            <person name="Flitsch S."/>
            <person name="Krabben P."/>
            <person name="Duerre P."/>
            <person name="Daniel R."/>
        </authorList>
    </citation>
    <scope>NUCLEOTIDE SEQUENCE [LARGE SCALE GENOMIC DNA]</scope>
    <source>
        <strain evidence="4 5">DSM 2619</strain>
    </source>
</reference>
<dbReference type="InterPro" id="IPR004601">
    <property type="entry name" value="UvdE"/>
</dbReference>
<protein>
    <submittedName>
        <fullName evidence="4">UV DNA damage endonuclease</fullName>
        <ecNumber evidence="4">3.-.-.-</ecNumber>
    </submittedName>
</protein>
<dbReference type="Gene3D" id="3.20.20.150">
    <property type="entry name" value="Divalent-metal-dependent TIM barrel enzymes"/>
    <property type="match status" value="1"/>
</dbReference>
<feature type="domain" description="DUF1722" evidence="3">
    <location>
        <begin position="308"/>
        <end position="416"/>
    </location>
</feature>
<accession>A0A1S8TGT7</accession>
<keyword evidence="4" id="KW-0378">Hydrolase</keyword>
<sequence>MSIGYACLTIGVPNTNLKSCTAKNANEDKLLQLILHNLNSLENIIDYNIENNIRLFRISSDLIPFGSSPINVLSWENIFSSKLSEIGEKIRKSVMRVSMHPGQYTVLNSSNIEVVNRAIDDLNYHTKVLDSLGVGSEHKIVLHIGGVYNDKGQAIKRFITNYERLSDAVKHRLVIENDDKSYNINDVLEIGINNKIPVIFDNLHNELNPYDKEKDDIYWINKCKKTWKEKDGYQKIHYSQQNPLKKLGSHSNTIRINKFIDFYESLEREDVDIMLEVKDKNLSAVKCINATTKENKIKKLEDEWSRYKYTVLENSPSNYLEIRKLLKDKNDYPVIKFYNFIEEAMEMEVTLGNSINAIMHVWGYFKNIAEDKEKKSFLKSIDDYKQGKISISIIKNKLWKMTCKYNETYLLNSYYFFI</sequence>
<dbReference type="NCBIfam" id="TIGR00629">
    <property type="entry name" value="uvde"/>
    <property type="match status" value="1"/>
</dbReference>
<keyword evidence="1" id="KW-0227">DNA damage</keyword>
<dbReference type="InterPro" id="IPR013560">
    <property type="entry name" value="DUF1722"/>
</dbReference>
<gene>
    <name evidence="4" type="primary">uvsE</name>
    <name evidence="4" type="ORF">CLPUN_25540</name>
</gene>
<keyword evidence="4" id="KW-0540">Nuclease</keyword>
<evidence type="ECO:0000256" key="2">
    <source>
        <dbReference type="ARBA" id="ARBA00023204"/>
    </source>
</evidence>
<dbReference type="OrthoDB" id="9782576at2"/>
<keyword evidence="2" id="KW-0234">DNA repair</keyword>
<dbReference type="EMBL" id="LZZM01000163">
    <property type="protein sequence ID" value="OOM76854.1"/>
    <property type="molecule type" value="Genomic_DNA"/>
</dbReference>
<dbReference type="RefSeq" id="WP_077847669.1">
    <property type="nucleotide sequence ID" value="NZ_LZZM01000163.1"/>
</dbReference>
<evidence type="ECO:0000259" key="3">
    <source>
        <dbReference type="Pfam" id="PF08349"/>
    </source>
</evidence>
<organism evidence="4 5">
    <name type="scientific">Clostridium puniceum</name>
    <dbReference type="NCBI Taxonomy" id="29367"/>
    <lineage>
        <taxon>Bacteria</taxon>
        <taxon>Bacillati</taxon>
        <taxon>Bacillota</taxon>
        <taxon>Clostridia</taxon>
        <taxon>Eubacteriales</taxon>
        <taxon>Clostridiaceae</taxon>
        <taxon>Clostridium</taxon>
    </lineage>
</organism>
<dbReference type="STRING" id="29367.CLPUN_25540"/>
<dbReference type="PANTHER" id="PTHR31290">
    <property type="entry name" value="UV-DAMAGE ENDONUCLEASE"/>
    <property type="match status" value="1"/>
</dbReference>
<dbReference type="AlphaFoldDB" id="A0A1S8TGT7"/>
<dbReference type="GO" id="GO:0006289">
    <property type="term" value="P:nucleotide-excision repair"/>
    <property type="evidence" value="ECO:0007669"/>
    <property type="project" value="InterPro"/>
</dbReference>